<protein>
    <submittedName>
        <fullName evidence="1">Uncharacterized protein</fullName>
    </submittedName>
</protein>
<sequence length="112" mass="13279">VKIKIKPFNKKTWLTTGIKTSCRNKRLLKIFINKTDNQVLKENYKKYEKLLKRTVIASKKIQNIKRIRKADNIMKATWHLIKEKTNKLQEKPKTNIKINLDNNLLDHPLTVA</sequence>
<dbReference type="AlphaFoldDB" id="A0A1E1W1R0"/>
<proteinExistence type="predicted"/>
<accession>A0A1E1W1R0</accession>
<evidence type="ECO:0000313" key="1">
    <source>
        <dbReference type="EMBL" id="JAT80925.1"/>
    </source>
</evidence>
<name>A0A1E1W1R0_PECGO</name>
<dbReference type="EMBL" id="GDQN01010129">
    <property type="protein sequence ID" value="JAT80925.1"/>
    <property type="molecule type" value="Transcribed_RNA"/>
</dbReference>
<feature type="non-terminal residue" evidence="1">
    <location>
        <position position="112"/>
    </location>
</feature>
<feature type="non-terminal residue" evidence="1">
    <location>
        <position position="1"/>
    </location>
</feature>
<organism evidence="1">
    <name type="scientific">Pectinophora gossypiella</name>
    <name type="common">Cotton pink bollworm</name>
    <name type="synonym">Depressaria gossypiella</name>
    <dbReference type="NCBI Taxonomy" id="13191"/>
    <lineage>
        <taxon>Eukaryota</taxon>
        <taxon>Metazoa</taxon>
        <taxon>Ecdysozoa</taxon>
        <taxon>Arthropoda</taxon>
        <taxon>Hexapoda</taxon>
        <taxon>Insecta</taxon>
        <taxon>Pterygota</taxon>
        <taxon>Neoptera</taxon>
        <taxon>Endopterygota</taxon>
        <taxon>Lepidoptera</taxon>
        <taxon>Glossata</taxon>
        <taxon>Ditrysia</taxon>
        <taxon>Gelechioidea</taxon>
        <taxon>Gelechiidae</taxon>
        <taxon>Apatetrinae</taxon>
        <taxon>Pectinophora</taxon>
    </lineage>
</organism>
<gene>
    <name evidence="1" type="ORF">g.19863</name>
</gene>
<reference evidence="1" key="1">
    <citation type="submission" date="2015-09" db="EMBL/GenBank/DDBJ databases">
        <title>De novo assembly of Pectinophora gossypiella (Pink Bollworm) gut transcriptome.</title>
        <authorList>
            <person name="Tassone E.E."/>
        </authorList>
    </citation>
    <scope>NUCLEOTIDE SEQUENCE</scope>
</reference>